<feature type="compositionally biased region" description="Low complexity" evidence="1">
    <location>
        <begin position="74"/>
        <end position="92"/>
    </location>
</feature>
<keyword evidence="3" id="KW-1185">Reference proteome</keyword>
<reference evidence="2" key="1">
    <citation type="submission" date="2023-05" db="EMBL/GenBank/DDBJ databases">
        <authorList>
            <person name="Stuckert A."/>
        </authorList>
    </citation>
    <scope>NUCLEOTIDE SEQUENCE</scope>
</reference>
<dbReference type="Proteomes" id="UP001162483">
    <property type="component" value="Unassembled WGS sequence"/>
</dbReference>
<proteinExistence type="predicted"/>
<evidence type="ECO:0000313" key="2">
    <source>
        <dbReference type="EMBL" id="CAI9558514.1"/>
    </source>
</evidence>
<feature type="region of interest" description="Disordered" evidence="1">
    <location>
        <begin position="1"/>
        <end position="113"/>
    </location>
</feature>
<dbReference type="EMBL" id="CATNWA010009721">
    <property type="protein sequence ID" value="CAI9558514.1"/>
    <property type="molecule type" value="Genomic_DNA"/>
</dbReference>
<feature type="compositionally biased region" description="Basic residues" evidence="1">
    <location>
        <begin position="104"/>
        <end position="113"/>
    </location>
</feature>
<sequence>GTSRQGSGQRHIGPDSGQEAHPDYQEKQQAPGHQASTAAGTGGSQVGQQGTWAPRREQRQRAPGRSKQAPGPPGRAAGTGPLAGHQASGAPQAERRAPGPPRGRQVRAPRRSD</sequence>
<gene>
    <name evidence="2" type="ORF">SPARVUS_LOCUS4902633</name>
</gene>
<feature type="non-terminal residue" evidence="2">
    <location>
        <position position="113"/>
    </location>
</feature>
<name>A0ABN9CFN4_9NEOB</name>
<accession>A0ABN9CFN4</accession>
<feature type="non-terminal residue" evidence="2">
    <location>
        <position position="1"/>
    </location>
</feature>
<comment type="caution">
    <text evidence="2">The sequence shown here is derived from an EMBL/GenBank/DDBJ whole genome shotgun (WGS) entry which is preliminary data.</text>
</comment>
<evidence type="ECO:0000256" key="1">
    <source>
        <dbReference type="SAM" id="MobiDB-lite"/>
    </source>
</evidence>
<organism evidence="2 3">
    <name type="scientific">Staurois parvus</name>
    <dbReference type="NCBI Taxonomy" id="386267"/>
    <lineage>
        <taxon>Eukaryota</taxon>
        <taxon>Metazoa</taxon>
        <taxon>Chordata</taxon>
        <taxon>Craniata</taxon>
        <taxon>Vertebrata</taxon>
        <taxon>Euteleostomi</taxon>
        <taxon>Amphibia</taxon>
        <taxon>Batrachia</taxon>
        <taxon>Anura</taxon>
        <taxon>Neobatrachia</taxon>
        <taxon>Ranoidea</taxon>
        <taxon>Ranidae</taxon>
        <taxon>Staurois</taxon>
    </lineage>
</organism>
<protein>
    <submittedName>
        <fullName evidence="2">Uncharacterized protein</fullName>
    </submittedName>
</protein>
<evidence type="ECO:0000313" key="3">
    <source>
        <dbReference type="Proteomes" id="UP001162483"/>
    </source>
</evidence>